<dbReference type="PANTHER" id="PTHR46082">
    <property type="entry name" value="ATP/GTP-BINDING PROTEIN-RELATED"/>
    <property type="match status" value="1"/>
</dbReference>
<evidence type="ECO:0000259" key="4">
    <source>
        <dbReference type="Pfam" id="PF22939"/>
    </source>
</evidence>
<evidence type="ECO:0000313" key="6">
    <source>
        <dbReference type="EMBL" id="SPJ73909.1"/>
    </source>
</evidence>
<keyword evidence="7" id="KW-1185">Reference proteome</keyword>
<dbReference type="Pfam" id="PF13637">
    <property type="entry name" value="Ank_4"/>
    <property type="match status" value="1"/>
</dbReference>
<dbReference type="GO" id="GO:0003824">
    <property type="term" value="F:catalytic activity"/>
    <property type="evidence" value="ECO:0007669"/>
    <property type="project" value="InterPro"/>
</dbReference>
<sequence length="1011" mass="112870">MPNPHDYTVGWICAIATEYVAAQAFLDEEHAGPESVSTHDNNDYTLGKIGKHNVVIAVLPQGEYGISSAANVARDMLHSFPNVRIGLMVGIGGGAPSRKHDIRLGDVVVSASGSGKGGVFQYDYGKAIQDQEFLETGFLNQPPTILRAAVNGLMAEYKRKGHQIDVSINNVLTKNPRLNREYKRPKSSTDRLYKPEVLHPPNDESTCATACGDDPSNLIVRVERTEDEDNPSIHHGLIASANRLMKDALIRDALAARNDVLCFEMEAAGLMNHFPCLVIRGICDYSDSHKNKDWQGYATMTAAAYAKDLLCRLAPNRIEAEKKISELLSVVQKEVGGLIRKQHDQEDELIIEWLTSVDYAPRQNDFFNRRQPGTGKWVFDATQFDTWLKTSSTTLFCPGIPGAGKTILTSIVVNDLQSRFRGDLSIGITYIYCNFQRHDEQRAEDLLASLLKQLTQGQPSLPKGVKELHDKHKFERTRPSLEEISTTLRSVMALYQRIYVIIDALDECRASNSCRGAFLSQLFDLQAHCGINIFVTSRYLPEITERFDRALSLDIHATEDDVRKYLEGHMGELRSFVQENQQLQEEIKAGISEAIDGMFLLARIYLESLDDKLTINAVRDSLEGMKKQKRASNGNMDQVLAKAYDTAMERISGQKLGLREFAIRVLSWITCAKRPLTISEIQHALATKRGKRELDPGDLPQIADIVSVCAGLVTGDEQSDIIRLAHYTTQQYFNNKQDELFPNVESDITTTCLTYLSFDVFESGFCRTDEEFEERIRLNPFYDYSSHYWGDHAREAPALYQEAIDFLESDTKVESSSQALMAVKRSWAREYSQDVPRQITGLHLVVCFGIKHAAQILATRNIVDLMDSYGRTALWYAAAGGHETIVKLLLDTGKVDVNAKDQSGITPLSCATVWGQEAIVKLLLDTGKVDVDARDTWYNMTPLLRAAEGGHEAIVKLLLDTGKVDVDAKDPNGKTPLWGAAEGGHEAIVELLRKTGIYSSILVGNEARYQF</sequence>
<organism evidence="6 7">
    <name type="scientific">Fusarium torulosum</name>
    <dbReference type="NCBI Taxonomy" id="33205"/>
    <lineage>
        <taxon>Eukaryota</taxon>
        <taxon>Fungi</taxon>
        <taxon>Dikarya</taxon>
        <taxon>Ascomycota</taxon>
        <taxon>Pezizomycotina</taxon>
        <taxon>Sordariomycetes</taxon>
        <taxon>Hypocreomycetidae</taxon>
        <taxon>Hypocreales</taxon>
        <taxon>Nectriaceae</taxon>
        <taxon>Fusarium</taxon>
    </lineage>
</organism>
<dbReference type="InterPro" id="IPR027417">
    <property type="entry name" value="P-loop_NTPase"/>
</dbReference>
<feature type="coiled-coil region" evidence="3">
    <location>
        <begin position="566"/>
        <end position="593"/>
    </location>
</feature>
<dbReference type="InterPro" id="IPR002110">
    <property type="entry name" value="Ankyrin_rpt"/>
</dbReference>
<dbReference type="PROSITE" id="PS50297">
    <property type="entry name" value="ANK_REP_REGION"/>
    <property type="match status" value="2"/>
</dbReference>
<dbReference type="InterPro" id="IPR053137">
    <property type="entry name" value="NLR-like"/>
</dbReference>
<dbReference type="AlphaFoldDB" id="A0AAE8M4E4"/>
<name>A0AAE8M4E4_9HYPO</name>
<dbReference type="PANTHER" id="PTHR46082:SF11">
    <property type="entry name" value="AAA+ ATPASE DOMAIN-CONTAINING PROTEIN-RELATED"/>
    <property type="match status" value="1"/>
</dbReference>
<dbReference type="Gene3D" id="3.40.50.300">
    <property type="entry name" value="P-loop containing nucleotide triphosphate hydrolases"/>
    <property type="match status" value="1"/>
</dbReference>
<evidence type="ECO:0000256" key="2">
    <source>
        <dbReference type="PROSITE-ProRule" id="PRU00023"/>
    </source>
</evidence>
<dbReference type="Pfam" id="PF24883">
    <property type="entry name" value="NPHP3_N"/>
    <property type="match status" value="1"/>
</dbReference>
<evidence type="ECO:0000256" key="1">
    <source>
        <dbReference type="ARBA" id="ARBA00022737"/>
    </source>
</evidence>
<evidence type="ECO:0000256" key="3">
    <source>
        <dbReference type="SAM" id="Coils"/>
    </source>
</evidence>
<evidence type="ECO:0000313" key="7">
    <source>
        <dbReference type="Proteomes" id="UP001187734"/>
    </source>
</evidence>
<dbReference type="InterPro" id="IPR036770">
    <property type="entry name" value="Ankyrin_rpt-contain_sf"/>
</dbReference>
<dbReference type="EMBL" id="ONZP01000108">
    <property type="protein sequence ID" value="SPJ73909.1"/>
    <property type="molecule type" value="Genomic_DNA"/>
</dbReference>
<dbReference type="GO" id="GO:0009116">
    <property type="term" value="P:nucleoside metabolic process"/>
    <property type="evidence" value="ECO:0007669"/>
    <property type="project" value="InterPro"/>
</dbReference>
<feature type="domain" description="GPI inositol-deacylase winged helix" evidence="4">
    <location>
        <begin position="658"/>
        <end position="736"/>
    </location>
</feature>
<keyword evidence="1" id="KW-0677">Repeat</keyword>
<evidence type="ECO:0000259" key="5">
    <source>
        <dbReference type="Pfam" id="PF24883"/>
    </source>
</evidence>
<feature type="repeat" description="ANK" evidence="2">
    <location>
        <begin position="938"/>
        <end position="962"/>
    </location>
</feature>
<dbReference type="Pfam" id="PF22939">
    <property type="entry name" value="WHD_GPIID"/>
    <property type="match status" value="1"/>
</dbReference>
<dbReference type="SUPFAM" id="SSF52540">
    <property type="entry name" value="P-loop containing nucleoside triphosphate hydrolases"/>
    <property type="match status" value="1"/>
</dbReference>
<dbReference type="InterPro" id="IPR054471">
    <property type="entry name" value="GPIID_WHD"/>
</dbReference>
<dbReference type="SMART" id="SM00248">
    <property type="entry name" value="ANK"/>
    <property type="match status" value="4"/>
</dbReference>
<accession>A0AAE8M4E4</accession>
<dbReference type="Gene3D" id="1.25.40.20">
    <property type="entry name" value="Ankyrin repeat-containing domain"/>
    <property type="match status" value="1"/>
</dbReference>
<feature type="repeat" description="ANK" evidence="2">
    <location>
        <begin position="869"/>
        <end position="893"/>
    </location>
</feature>
<protein>
    <submittedName>
        <fullName evidence="6">Related to ankyrin</fullName>
    </submittedName>
</protein>
<gene>
    <name evidence="6" type="ORF">FTOL_03639</name>
</gene>
<dbReference type="Proteomes" id="UP001187734">
    <property type="component" value="Unassembled WGS sequence"/>
</dbReference>
<keyword evidence="3" id="KW-0175">Coiled coil</keyword>
<dbReference type="Pfam" id="PF12796">
    <property type="entry name" value="Ank_2"/>
    <property type="match status" value="1"/>
</dbReference>
<dbReference type="SUPFAM" id="SSF48403">
    <property type="entry name" value="Ankyrin repeat"/>
    <property type="match status" value="1"/>
</dbReference>
<dbReference type="SUPFAM" id="SSF53167">
    <property type="entry name" value="Purine and uridine phosphorylases"/>
    <property type="match status" value="1"/>
</dbReference>
<dbReference type="InterPro" id="IPR056884">
    <property type="entry name" value="NPHP3-like_N"/>
</dbReference>
<proteinExistence type="predicted"/>
<feature type="domain" description="Nephrocystin 3-like N-terminal" evidence="5">
    <location>
        <begin position="373"/>
        <end position="538"/>
    </location>
</feature>
<dbReference type="InterPro" id="IPR035994">
    <property type="entry name" value="Nucleoside_phosphorylase_sf"/>
</dbReference>
<reference evidence="6" key="1">
    <citation type="submission" date="2018-03" db="EMBL/GenBank/DDBJ databases">
        <authorList>
            <person name="Guldener U."/>
        </authorList>
    </citation>
    <scope>NUCLEOTIDE SEQUENCE</scope>
</reference>
<dbReference type="Gene3D" id="3.40.50.1580">
    <property type="entry name" value="Nucleoside phosphorylase domain"/>
    <property type="match status" value="1"/>
</dbReference>
<dbReference type="PROSITE" id="PS50088">
    <property type="entry name" value="ANK_REPEAT"/>
    <property type="match status" value="2"/>
</dbReference>
<comment type="caution">
    <text evidence="6">The sequence shown here is derived from an EMBL/GenBank/DDBJ whole genome shotgun (WGS) entry which is preliminary data.</text>
</comment>
<keyword evidence="2" id="KW-0040">ANK repeat</keyword>